<dbReference type="PANTHER" id="PTHR44981:SF3">
    <property type="entry name" value="PERICENTRIN"/>
    <property type="match status" value="1"/>
</dbReference>
<evidence type="ECO:0000256" key="3">
    <source>
        <dbReference type="ARBA" id="ARBA00023054"/>
    </source>
</evidence>
<dbReference type="Proteomes" id="UP001162483">
    <property type="component" value="Unassembled WGS sequence"/>
</dbReference>
<dbReference type="InterPro" id="IPR028745">
    <property type="entry name" value="AKAP9/Pericentrin"/>
</dbReference>
<evidence type="ECO:0000256" key="4">
    <source>
        <dbReference type="ARBA" id="ARBA00023212"/>
    </source>
</evidence>
<feature type="non-terminal residue" evidence="5">
    <location>
        <position position="123"/>
    </location>
</feature>
<evidence type="ECO:0000313" key="5">
    <source>
        <dbReference type="EMBL" id="CAI9556638.1"/>
    </source>
</evidence>
<evidence type="ECO:0000256" key="1">
    <source>
        <dbReference type="ARBA" id="ARBA00004300"/>
    </source>
</evidence>
<name>A0ABN9CAL4_9NEOB</name>
<proteinExistence type="predicted"/>
<keyword evidence="3" id="KW-0175">Coiled coil</keyword>
<gene>
    <name evidence="5" type="ORF">SPARVUS_LOCUS4571007</name>
</gene>
<keyword evidence="6" id="KW-1185">Reference proteome</keyword>
<comment type="subcellular location">
    <subcellularLocation>
        <location evidence="1">Cytoplasm</location>
        <location evidence="1">Cytoskeleton</location>
        <location evidence="1">Microtubule organizing center</location>
        <location evidence="1">Centrosome</location>
    </subcellularLocation>
</comment>
<evidence type="ECO:0000256" key="2">
    <source>
        <dbReference type="ARBA" id="ARBA00022490"/>
    </source>
</evidence>
<dbReference type="PANTHER" id="PTHR44981">
    <property type="entry name" value="PERICENTRIN-LIKE PROTEIN, ISOFORM F"/>
    <property type="match status" value="1"/>
</dbReference>
<keyword evidence="2" id="KW-0963">Cytoplasm</keyword>
<sequence length="123" mass="14000">MTELSLMSTDEGYEVSEYLCDNVLGSLEAGLENEEKIIQMSQRLRSAVERLLDMVSNSAVQLEQTREIQKSFEEEFKSRNQEMAQVVVKNQDLVKLLAQETETKSQLQVELHKAQGLIEGYAT</sequence>
<organism evidence="5 6">
    <name type="scientific">Staurois parvus</name>
    <dbReference type="NCBI Taxonomy" id="386267"/>
    <lineage>
        <taxon>Eukaryota</taxon>
        <taxon>Metazoa</taxon>
        <taxon>Chordata</taxon>
        <taxon>Craniata</taxon>
        <taxon>Vertebrata</taxon>
        <taxon>Euteleostomi</taxon>
        <taxon>Amphibia</taxon>
        <taxon>Batrachia</taxon>
        <taxon>Anura</taxon>
        <taxon>Neobatrachia</taxon>
        <taxon>Ranoidea</taxon>
        <taxon>Ranidae</taxon>
        <taxon>Staurois</taxon>
    </lineage>
</organism>
<keyword evidence="4" id="KW-0206">Cytoskeleton</keyword>
<dbReference type="EMBL" id="CATNWA010008664">
    <property type="protein sequence ID" value="CAI9556638.1"/>
    <property type="molecule type" value="Genomic_DNA"/>
</dbReference>
<accession>A0ABN9CAL4</accession>
<evidence type="ECO:0000313" key="6">
    <source>
        <dbReference type="Proteomes" id="UP001162483"/>
    </source>
</evidence>
<protein>
    <submittedName>
        <fullName evidence="5">Uncharacterized protein</fullName>
    </submittedName>
</protein>
<reference evidence="5" key="1">
    <citation type="submission" date="2023-05" db="EMBL/GenBank/DDBJ databases">
        <authorList>
            <person name="Stuckert A."/>
        </authorList>
    </citation>
    <scope>NUCLEOTIDE SEQUENCE</scope>
</reference>
<comment type="caution">
    <text evidence="5">The sequence shown here is derived from an EMBL/GenBank/DDBJ whole genome shotgun (WGS) entry which is preliminary data.</text>
</comment>